<dbReference type="EMBL" id="DPRK01000041">
    <property type="protein sequence ID" value="HCY80576.1"/>
    <property type="molecule type" value="Genomic_DNA"/>
</dbReference>
<name>A0A3D6BMS7_9FLAO</name>
<dbReference type="InterPro" id="IPR012668">
    <property type="entry name" value="CHP02466"/>
</dbReference>
<organism evidence="1 2">
    <name type="scientific">Xanthomarina gelatinilytica</name>
    <dbReference type="NCBI Taxonomy" id="1137281"/>
    <lineage>
        <taxon>Bacteria</taxon>
        <taxon>Pseudomonadati</taxon>
        <taxon>Bacteroidota</taxon>
        <taxon>Flavobacteriia</taxon>
        <taxon>Flavobacteriales</taxon>
        <taxon>Flavobacteriaceae</taxon>
        <taxon>Xanthomarina</taxon>
    </lineage>
</organism>
<sequence length="97" mass="11445">MRENEYNPPHTHHNGTGWSTVLFLKIPEFVNDARDPHKFKDGQLAFTGDNGRITWHEPKVGDFYIFEAIHTHCVMPFKTKNKNDIRRSMSFNFIKKL</sequence>
<dbReference type="AlphaFoldDB" id="A0A3D6BMS7"/>
<evidence type="ECO:0000313" key="1">
    <source>
        <dbReference type="EMBL" id="HCY80576.1"/>
    </source>
</evidence>
<evidence type="ECO:0000313" key="2">
    <source>
        <dbReference type="Proteomes" id="UP000263268"/>
    </source>
</evidence>
<evidence type="ECO:0008006" key="3">
    <source>
        <dbReference type="Google" id="ProtNLM"/>
    </source>
</evidence>
<reference evidence="1 2" key="1">
    <citation type="journal article" date="2018" name="Nat. Biotechnol.">
        <title>A standardized bacterial taxonomy based on genome phylogeny substantially revises the tree of life.</title>
        <authorList>
            <person name="Parks D.H."/>
            <person name="Chuvochina M."/>
            <person name="Waite D.W."/>
            <person name="Rinke C."/>
            <person name="Skarshewski A."/>
            <person name="Chaumeil P.A."/>
            <person name="Hugenholtz P."/>
        </authorList>
    </citation>
    <scope>NUCLEOTIDE SEQUENCE [LARGE SCALE GENOMIC DNA]</scope>
    <source>
        <strain evidence="1">UBA10227</strain>
    </source>
</reference>
<dbReference type="Pfam" id="PF13759">
    <property type="entry name" value="2OG-FeII_Oxy_5"/>
    <property type="match status" value="1"/>
</dbReference>
<dbReference type="Gene3D" id="2.60.120.620">
    <property type="entry name" value="q2cbj1_9rhob like domain"/>
    <property type="match status" value="1"/>
</dbReference>
<protein>
    <recommendedName>
        <fullName evidence="3">Prolyl 4-hydroxylase alpha subunit Fe(2+) 2OG dioxygenase domain-containing protein</fullName>
    </recommendedName>
</protein>
<comment type="caution">
    <text evidence="1">The sequence shown here is derived from an EMBL/GenBank/DDBJ whole genome shotgun (WGS) entry which is preliminary data.</text>
</comment>
<proteinExistence type="predicted"/>
<gene>
    <name evidence="1" type="ORF">DHV22_02705</name>
</gene>
<dbReference type="Proteomes" id="UP000263268">
    <property type="component" value="Unassembled WGS sequence"/>
</dbReference>
<accession>A0A3D6BMS7</accession>